<dbReference type="Proteomes" id="UP001378188">
    <property type="component" value="Unassembled WGS sequence"/>
</dbReference>
<feature type="domain" description="DUF4031" evidence="1">
    <location>
        <begin position="3"/>
        <end position="81"/>
    </location>
</feature>
<evidence type="ECO:0000259" key="1">
    <source>
        <dbReference type="Pfam" id="PF13223"/>
    </source>
</evidence>
<reference evidence="2 3" key="1">
    <citation type="submission" date="2024-02" db="EMBL/GenBank/DDBJ databases">
        <title>Genome analysis and characterization of Microbaculum marinisediminis sp. nov., isolated from marine sediment.</title>
        <authorList>
            <person name="Du Z.-J."/>
            <person name="Ye Y.-Q."/>
            <person name="Zhang Z.-R."/>
            <person name="Yuan S.-M."/>
            <person name="Zhang X.-Y."/>
        </authorList>
    </citation>
    <scope>NUCLEOTIDE SEQUENCE [LARGE SCALE GENOMIC DNA]</scope>
    <source>
        <strain evidence="2 3">SDUM1044001</strain>
    </source>
</reference>
<dbReference type="Pfam" id="PF13223">
    <property type="entry name" value="DUF4031"/>
    <property type="match status" value="1"/>
</dbReference>
<dbReference type="RefSeq" id="WP_340332088.1">
    <property type="nucleotide sequence ID" value="NZ_JAZHOF010000011.1"/>
</dbReference>
<dbReference type="EMBL" id="JAZHOF010000011">
    <property type="protein sequence ID" value="MEJ8574392.1"/>
    <property type="molecule type" value="Genomic_DNA"/>
</dbReference>
<sequence length="94" mass="10842">MAVYVDEAIWHWHGRNWCHLLADSEDELHRFAAQLGIHRSSYQGPPRTAKPHYDLTAWERRLALSRGAVACTRHEIIAVLRSLRDARERTAEAA</sequence>
<accession>A0AAW9RKX5</accession>
<evidence type="ECO:0000313" key="2">
    <source>
        <dbReference type="EMBL" id="MEJ8574392.1"/>
    </source>
</evidence>
<evidence type="ECO:0000313" key="3">
    <source>
        <dbReference type="Proteomes" id="UP001378188"/>
    </source>
</evidence>
<organism evidence="2 3">
    <name type="scientific">Microbaculum marinum</name>
    <dbReference type="NCBI Taxonomy" id="1764581"/>
    <lineage>
        <taxon>Bacteria</taxon>
        <taxon>Pseudomonadati</taxon>
        <taxon>Pseudomonadota</taxon>
        <taxon>Alphaproteobacteria</taxon>
        <taxon>Hyphomicrobiales</taxon>
        <taxon>Tepidamorphaceae</taxon>
        <taxon>Microbaculum</taxon>
    </lineage>
</organism>
<dbReference type="AlphaFoldDB" id="A0AAW9RKX5"/>
<keyword evidence="3" id="KW-1185">Reference proteome</keyword>
<comment type="caution">
    <text evidence="2">The sequence shown here is derived from an EMBL/GenBank/DDBJ whole genome shotgun (WGS) entry which is preliminary data.</text>
</comment>
<proteinExistence type="predicted"/>
<gene>
    <name evidence="2" type="ORF">V3328_23115</name>
</gene>
<dbReference type="InterPro" id="IPR025109">
    <property type="entry name" value="DUF4031"/>
</dbReference>
<protein>
    <submittedName>
        <fullName evidence="2">DUF4031 domain-containing protein</fullName>
    </submittedName>
</protein>
<name>A0AAW9RKX5_9HYPH</name>